<dbReference type="Gene3D" id="3.20.20.190">
    <property type="entry name" value="Phosphatidylinositol (PI) phosphodiesterase"/>
    <property type="match status" value="1"/>
</dbReference>
<dbReference type="GO" id="GO:0006580">
    <property type="term" value="P:ethanolamine metabolic process"/>
    <property type="evidence" value="ECO:0007669"/>
    <property type="project" value="TreeGrafter"/>
</dbReference>
<dbReference type="InterPro" id="IPR030395">
    <property type="entry name" value="GP_PDE_dom"/>
</dbReference>
<dbReference type="AlphaFoldDB" id="A0A8S1H1I8"/>
<evidence type="ECO:0000256" key="1">
    <source>
        <dbReference type="SAM" id="Phobius"/>
    </source>
</evidence>
<accession>A0A8S1H1I8</accession>
<dbReference type="Pfam" id="PF03009">
    <property type="entry name" value="GDPD"/>
    <property type="match status" value="1"/>
</dbReference>
<reference evidence="3" key="1">
    <citation type="submission" date="2020-10" db="EMBL/GenBank/DDBJ databases">
        <authorList>
            <person name="Kikuchi T."/>
        </authorList>
    </citation>
    <scope>NUCLEOTIDE SEQUENCE</scope>
    <source>
        <strain evidence="3">NKZ352</strain>
    </source>
</reference>
<sequence>MISTLLWFVFIILLALLATLAIKFITLRVILAIILYLPISLSIVYCLLRQPPIRGSAKVAFTGNITIGGDGGSHWGDTLRNTIEAFNKSKKEGGDFIQMDVQITLDSIGVVYANGTAVSIANESFTIAETNWADLKRVRLMESGKIMSLEEALQWAEDNEMRMLWRLGSFNTNLIKVLSKKLADSNLHSRVAITSSNPLVVWFVRFNDPAALTGFSWGSNHFSLTNGFPTGGIATQWFFNFADAVYHWGTRSMLLPGFMGVDLLLTSCSDVDEQLVADAATESIQVVVSGCTNRRQLAYMRAQLSAPVLLDDVRLATMMLSLIQYSVESLLCLT</sequence>
<evidence type="ECO:0000313" key="4">
    <source>
        <dbReference type="Proteomes" id="UP000835052"/>
    </source>
</evidence>
<dbReference type="SUPFAM" id="SSF51695">
    <property type="entry name" value="PLC-like phosphodiesterases"/>
    <property type="match status" value="1"/>
</dbReference>
<proteinExistence type="predicted"/>
<dbReference type="GO" id="GO:0070291">
    <property type="term" value="P:N-acylethanolamine metabolic process"/>
    <property type="evidence" value="ECO:0007669"/>
    <property type="project" value="TreeGrafter"/>
</dbReference>
<dbReference type="OrthoDB" id="197419at2759"/>
<protein>
    <recommendedName>
        <fullName evidence="2">GP-PDE domain-containing protein</fullName>
    </recommendedName>
</protein>
<feature type="transmembrane region" description="Helical" evidence="1">
    <location>
        <begin position="31"/>
        <end position="48"/>
    </location>
</feature>
<comment type="caution">
    <text evidence="3">The sequence shown here is derived from an EMBL/GenBank/DDBJ whole genome shotgun (WGS) entry which is preliminary data.</text>
</comment>
<dbReference type="PROSITE" id="PS51704">
    <property type="entry name" value="GP_PDE"/>
    <property type="match status" value="1"/>
</dbReference>
<dbReference type="GO" id="GO:0008889">
    <property type="term" value="F:glycerophosphodiester phosphodiesterase activity"/>
    <property type="evidence" value="ECO:0007669"/>
    <property type="project" value="TreeGrafter"/>
</dbReference>
<dbReference type="GO" id="GO:0006644">
    <property type="term" value="P:phospholipid metabolic process"/>
    <property type="evidence" value="ECO:0007669"/>
    <property type="project" value="TreeGrafter"/>
</dbReference>
<organism evidence="3 4">
    <name type="scientific">Caenorhabditis auriculariae</name>
    <dbReference type="NCBI Taxonomy" id="2777116"/>
    <lineage>
        <taxon>Eukaryota</taxon>
        <taxon>Metazoa</taxon>
        <taxon>Ecdysozoa</taxon>
        <taxon>Nematoda</taxon>
        <taxon>Chromadorea</taxon>
        <taxon>Rhabditida</taxon>
        <taxon>Rhabditina</taxon>
        <taxon>Rhabditomorpha</taxon>
        <taxon>Rhabditoidea</taxon>
        <taxon>Rhabditidae</taxon>
        <taxon>Peloderinae</taxon>
        <taxon>Caenorhabditis</taxon>
    </lineage>
</organism>
<dbReference type="EMBL" id="CAJGYM010000010">
    <property type="protein sequence ID" value="CAD6189247.1"/>
    <property type="molecule type" value="Genomic_DNA"/>
</dbReference>
<dbReference type="GO" id="GO:0005886">
    <property type="term" value="C:plasma membrane"/>
    <property type="evidence" value="ECO:0007669"/>
    <property type="project" value="TreeGrafter"/>
</dbReference>
<keyword evidence="1" id="KW-1133">Transmembrane helix</keyword>
<feature type="domain" description="GP-PDE" evidence="2">
    <location>
        <begin position="64"/>
        <end position="321"/>
    </location>
</feature>
<keyword evidence="1" id="KW-0472">Membrane</keyword>
<gene>
    <name evidence="3" type="ORF">CAUJ_LOCUS5166</name>
</gene>
<name>A0A8S1H1I8_9PELO</name>
<dbReference type="PANTHER" id="PTHR46320">
    <property type="entry name" value="GLYCEROPHOSPHODIESTER PHOSPHODIESTERASE 1"/>
    <property type="match status" value="1"/>
</dbReference>
<dbReference type="PANTHER" id="PTHR46320:SF4">
    <property type="entry name" value="PROTEIN CBG16011"/>
    <property type="match status" value="1"/>
</dbReference>
<evidence type="ECO:0000259" key="2">
    <source>
        <dbReference type="PROSITE" id="PS51704"/>
    </source>
</evidence>
<keyword evidence="4" id="KW-1185">Reference proteome</keyword>
<keyword evidence="1" id="KW-0812">Transmembrane</keyword>
<dbReference type="Proteomes" id="UP000835052">
    <property type="component" value="Unassembled WGS sequence"/>
</dbReference>
<dbReference type="InterPro" id="IPR017946">
    <property type="entry name" value="PLC-like_Pdiesterase_TIM-brl"/>
</dbReference>
<evidence type="ECO:0000313" key="3">
    <source>
        <dbReference type="EMBL" id="CAD6189247.1"/>
    </source>
</evidence>